<dbReference type="Pfam" id="PF00196">
    <property type="entry name" value="GerE"/>
    <property type="match status" value="1"/>
</dbReference>
<evidence type="ECO:0000256" key="1">
    <source>
        <dbReference type="ARBA" id="ARBA00022553"/>
    </source>
</evidence>
<dbReference type="GO" id="GO:0003677">
    <property type="term" value="F:DNA binding"/>
    <property type="evidence" value="ECO:0007669"/>
    <property type="project" value="UniProtKB-KW"/>
</dbReference>
<dbReference type="InterPro" id="IPR001789">
    <property type="entry name" value="Sig_transdc_resp-reg_receiver"/>
</dbReference>
<dbReference type="InterPro" id="IPR011006">
    <property type="entry name" value="CheY-like_superfamily"/>
</dbReference>
<feature type="modified residue" description="4-aspartylphosphate" evidence="3">
    <location>
        <position position="66"/>
    </location>
</feature>
<dbReference type="PROSITE" id="PS50110">
    <property type="entry name" value="RESPONSE_REGULATORY"/>
    <property type="match status" value="1"/>
</dbReference>
<keyword evidence="1 3" id="KW-0597">Phosphoprotein</keyword>
<feature type="domain" description="HTH luxR-type" evidence="4">
    <location>
        <begin position="139"/>
        <end position="204"/>
    </location>
</feature>
<name>A0A1T5I9V1_9MICO</name>
<dbReference type="GO" id="GO:0000160">
    <property type="term" value="P:phosphorelay signal transduction system"/>
    <property type="evidence" value="ECO:0007669"/>
    <property type="project" value="InterPro"/>
</dbReference>
<dbReference type="PRINTS" id="PR00038">
    <property type="entry name" value="HTHLUXR"/>
</dbReference>
<dbReference type="PROSITE" id="PS50043">
    <property type="entry name" value="HTH_LUXR_2"/>
    <property type="match status" value="1"/>
</dbReference>
<dbReference type="InterPro" id="IPR058245">
    <property type="entry name" value="NreC/VraR/RcsB-like_REC"/>
</dbReference>
<evidence type="ECO:0000256" key="2">
    <source>
        <dbReference type="ARBA" id="ARBA00023125"/>
    </source>
</evidence>
<evidence type="ECO:0000313" key="7">
    <source>
        <dbReference type="Proteomes" id="UP000190857"/>
    </source>
</evidence>
<dbReference type="CDD" id="cd17535">
    <property type="entry name" value="REC_NarL-like"/>
    <property type="match status" value="1"/>
</dbReference>
<dbReference type="RefSeq" id="WP_234990923.1">
    <property type="nucleotide sequence ID" value="NZ_FUZP01000001.1"/>
</dbReference>
<dbReference type="SUPFAM" id="SSF46894">
    <property type="entry name" value="C-terminal effector domain of the bipartite response regulators"/>
    <property type="match status" value="1"/>
</dbReference>
<reference evidence="6 7" key="1">
    <citation type="submission" date="2017-02" db="EMBL/GenBank/DDBJ databases">
        <authorList>
            <person name="Peterson S.W."/>
        </authorList>
    </citation>
    <scope>NUCLEOTIDE SEQUENCE [LARGE SCALE GENOMIC DNA]</scope>
    <source>
        <strain evidence="6 7">VKM Ac-2059</strain>
    </source>
</reference>
<dbReference type="SMART" id="SM00448">
    <property type="entry name" value="REC"/>
    <property type="match status" value="1"/>
</dbReference>
<dbReference type="Pfam" id="PF00072">
    <property type="entry name" value="Response_reg"/>
    <property type="match status" value="1"/>
</dbReference>
<keyword evidence="2" id="KW-0238">DNA-binding</keyword>
<dbReference type="GO" id="GO:0006355">
    <property type="term" value="P:regulation of DNA-templated transcription"/>
    <property type="evidence" value="ECO:0007669"/>
    <property type="project" value="InterPro"/>
</dbReference>
<proteinExistence type="predicted"/>
<organism evidence="6 7">
    <name type="scientific">Okibacterium fritillariae</name>
    <dbReference type="NCBI Taxonomy" id="123320"/>
    <lineage>
        <taxon>Bacteria</taxon>
        <taxon>Bacillati</taxon>
        <taxon>Actinomycetota</taxon>
        <taxon>Actinomycetes</taxon>
        <taxon>Micrococcales</taxon>
        <taxon>Microbacteriaceae</taxon>
        <taxon>Okibacterium</taxon>
    </lineage>
</organism>
<dbReference type="Gene3D" id="3.40.50.2300">
    <property type="match status" value="1"/>
</dbReference>
<dbReference type="SUPFAM" id="SSF52172">
    <property type="entry name" value="CheY-like"/>
    <property type="match status" value="1"/>
</dbReference>
<gene>
    <name evidence="6" type="ORF">SAMN06309945_0132</name>
</gene>
<dbReference type="EMBL" id="FUZP01000001">
    <property type="protein sequence ID" value="SKC35984.1"/>
    <property type="molecule type" value="Genomic_DNA"/>
</dbReference>
<dbReference type="STRING" id="123320.SAMN06309945_0132"/>
<dbReference type="InterPro" id="IPR016032">
    <property type="entry name" value="Sig_transdc_resp-reg_C-effctor"/>
</dbReference>
<accession>A0A1T5I9V1</accession>
<evidence type="ECO:0000256" key="3">
    <source>
        <dbReference type="PROSITE-ProRule" id="PRU00169"/>
    </source>
</evidence>
<dbReference type="CDD" id="cd06170">
    <property type="entry name" value="LuxR_C_like"/>
    <property type="match status" value="1"/>
</dbReference>
<sequence>MPMPMPTKPVAPVIRLAIADDHDLFRDGIVAILGHDPLVDVVAEASDGHDALRVAIAHRPDVLLLDVEMPGPGAATTVRRIRRQAPETRIVVLTMHRDAMLTESLRQAGAAAYLTKTMPSADLLRAVHAVAARTDQTAVGVDVGLVSPREYEVLRLIALARSNAEIASELSITEGTVKRHTSNLYAKLGATSRIDAVRRALLLGVLGHDA</sequence>
<evidence type="ECO:0000259" key="4">
    <source>
        <dbReference type="PROSITE" id="PS50043"/>
    </source>
</evidence>
<dbReference type="Proteomes" id="UP000190857">
    <property type="component" value="Unassembled WGS sequence"/>
</dbReference>
<feature type="domain" description="Response regulatory" evidence="5">
    <location>
        <begin position="15"/>
        <end position="131"/>
    </location>
</feature>
<keyword evidence="7" id="KW-1185">Reference proteome</keyword>
<dbReference type="InterPro" id="IPR039420">
    <property type="entry name" value="WalR-like"/>
</dbReference>
<dbReference type="PANTHER" id="PTHR43214">
    <property type="entry name" value="TWO-COMPONENT RESPONSE REGULATOR"/>
    <property type="match status" value="1"/>
</dbReference>
<evidence type="ECO:0000313" key="6">
    <source>
        <dbReference type="EMBL" id="SKC35984.1"/>
    </source>
</evidence>
<dbReference type="AlphaFoldDB" id="A0A1T5I9V1"/>
<protein>
    <submittedName>
        <fullName evidence="6">Two component transcriptional regulator, LuxR family</fullName>
    </submittedName>
</protein>
<dbReference type="InterPro" id="IPR000792">
    <property type="entry name" value="Tscrpt_reg_LuxR_C"/>
</dbReference>
<dbReference type="SMART" id="SM00421">
    <property type="entry name" value="HTH_LUXR"/>
    <property type="match status" value="1"/>
</dbReference>
<evidence type="ECO:0000259" key="5">
    <source>
        <dbReference type="PROSITE" id="PS50110"/>
    </source>
</evidence>